<dbReference type="PANTHER" id="PTHR42996:SF1">
    <property type="entry name" value="PHOSPHATE-BINDING PROTEIN PSTS"/>
    <property type="match status" value="1"/>
</dbReference>
<gene>
    <name evidence="6" type="ORF">I8748_05260</name>
</gene>
<comment type="similarity">
    <text evidence="1 4">Belongs to the PstS family.</text>
</comment>
<protein>
    <recommendedName>
        <fullName evidence="4">Phosphate-binding protein</fullName>
    </recommendedName>
</protein>
<keyword evidence="2 4" id="KW-0813">Transport</keyword>
<sequence>MKTLKISHCQKILTTTLVAATTITFTSNAASAQLLRGVGDSFAQPLIERYSKEYEQETGQKFKYSAIGSGGGIRLFMNNSVDFSATTLIPTPIEINQMKDGLLMMPTGGGALAIVYHLKEETSDVKLSRDQLAKIFTGKISNWQQVNSRFPNKKIEVVVCADNCATNFILTKYLQKITKGKILASRNPDWGFRVFAALGQDSEIAGEVRRIDGAIGYVQTNVALANNLSIASIENQSGNYVKPTLEETKKALANIQFKDDFTTEDISDPENGYPLVSLTWLLVYQQYPNQDILQQTQNMLTWILAKGQQFNEKLGYTKVPEDVTTKAIETVNKEMRIRPY</sequence>
<reference evidence="6 7" key="1">
    <citation type="journal article" date="2021" name="Int. J. Syst. Evol. Microbiol.">
        <title>Amazonocrinis nigriterrae gen. nov., sp. nov., Atlanticothrix silvestris gen. nov., sp. nov. and Dendronalium phyllosphericum gen. nov., sp. nov., nostocacean cyanobacteria from Brazilian environments.</title>
        <authorList>
            <person name="Alvarenga D.O."/>
            <person name="Andreote A.P.D."/>
            <person name="Branco L.H.Z."/>
            <person name="Delbaje E."/>
            <person name="Cruz R.B."/>
            <person name="Varani A.M."/>
            <person name="Fiore M.F."/>
        </authorList>
    </citation>
    <scope>NUCLEOTIDE SEQUENCE [LARGE SCALE GENOMIC DNA]</scope>
    <source>
        <strain evidence="6 7">CENA67</strain>
    </source>
</reference>
<comment type="caution">
    <text evidence="6">The sequence shown here is derived from an EMBL/GenBank/DDBJ whole genome shotgun (WGS) entry which is preliminary data.</text>
</comment>
<evidence type="ECO:0000256" key="2">
    <source>
        <dbReference type="ARBA" id="ARBA00022448"/>
    </source>
</evidence>
<evidence type="ECO:0000256" key="4">
    <source>
        <dbReference type="PIRNR" id="PIRNR002756"/>
    </source>
</evidence>
<dbReference type="EMBL" id="JAECZC010000006">
    <property type="protein sequence ID" value="MBH8561591.1"/>
    <property type="molecule type" value="Genomic_DNA"/>
</dbReference>
<dbReference type="RefSeq" id="WP_198123600.1">
    <property type="nucleotide sequence ID" value="NZ_JAECZC010000006.1"/>
</dbReference>
<dbReference type="GO" id="GO:0043190">
    <property type="term" value="C:ATP-binding cassette (ABC) transporter complex"/>
    <property type="evidence" value="ECO:0007669"/>
    <property type="project" value="InterPro"/>
</dbReference>
<dbReference type="Proteomes" id="UP000632766">
    <property type="component" value="Unassembled WGS sequence"/>
</dbReference>
<keyword evidence="7" id="KW-1185">Reference proteome</keyword>
<dbReference type="SUPFAM" id="SSF53850">
    <property type="entry name" value="Periplasmic binding protein-like II"/>
    <property type="match status" value="1"/>
</dbReference>
<evidence type="ECO:0000313" key="7">
    <source>
        <dbReference type="Proteomes" id="UP000632766"/>
    </source>
</evidence>
<evidence type="ECO:0000256" key="3">
    <source>
        <dbReference type="ARBA" id="ARBA00022592"/>
    </source>
</evidence>
<dbReference type="Pfam" id="PF12849">
    <property type="entry name" value="PBP_like_2"/>
    <property type="match status" value="1"/>
</dbReference>
<dbReference type="GO" id="GO:0042301">
    <property type="term" value="F:phosphate ion binding"/>
    <property type="evidence" value="ECO:0007669"/>
    <property type="project" value="InterPro"/>
</dbReference>
<proteinExistence type="inferred from homology"/>
<keyword evidence="3 4" id="KW-0592">Phosphate transport</keyword>
<name>A0A8J7L9K9_9NOST</name>
<dbReference type="PIRSF" id="PIRSF002756">
    <property type="entry name" value="PstS"/>
    <property type="match status" value="1"/>
</dbReference>
<dbReference type="InterPro" id="IPR005673">
    <property type="entry name" value="ABC_phos-bd_PstS"/>
</dbReference>
<accession>A0A8J7L9K9</accession>
<dbReference type="InterPro" id="IPR024370">
    <property type="entry name" value="PBP_domain"/>
</dbReference>
<dbReference type="PANTHER" id="PTHR42996">
    <property type="entry name" value="PHOSPHATE-BINDING PROTEIN PSTS"/>
    <property type="match status" value="1"/>
</dbReference>
<evidence type="ECO:0000259" key="5">
    <source>
        <dbReference type="Pfam" id="PF12849"/>
    </source>
</evidence>
<dbReference type="CDD" id="cd13565">
    <property type="entry name" value="PBP2_PstS"/>
    <property type="match status" value="1"/>
</dbReference>
<dbReference type="AlphaFoldDB" id="A0A8J7L9K9"/>
<feature type="domain" description="PBP" evidence="5">
    <location>
        <begin position="28"/>
        <end position="295"/>
    </location>
</feature>
<evidence type="ECO:0000313" key="6">
    <source>
        <dbReference type="EMBL" id="MBH8561591.1"/>
    </source>
</evidence>
<dbReference type="Gene3D" id="3.40.190.10">
    <property type="entry name" value="Periplasmic binding protein-like II"/>
    <property type="match status" value="2"/>
</dbReference>
<organism evidence="6 7">
    <name type="scientific">Amazonocrinis nigriterrae CENA67</name>
    <dbReference type="NCBI Taxonomy" id="2794033"/>
    <lineage>
        <taxon>Bacteria</taxon>
        <taxon>Bacillati</taxon>
        <taxon>Cyanobacteriota</taxon>
        <taxon>Cyanophyceae</taxon>
        <taxon>Nostocales</taxon>
        <taxon>Nostocaceae</taxon>
        <taxon>Amazonocrinis</taxon>
        <taxon>Amazonocrinis nigriterrae</taxon>
    </lineage>
</organism>
<dbReference type="GO" id="GO:0035435">
    <property type="term" value="P:phosphate ion transmembrane transport"/>
    <property type="evidence" value="ECO:0007669"/>
    <property type="project" value="InterPro"/>
</dbReference>
<dbReference type="InterPro" id="IPR050962">
    <property type="entry name" value="Phosphate-bind_PstS"/>
</dbReference>
<evidence type="ECO:0000256" key="1">
    <source>
        <dbReference type="ARBA" id="ARBA00008725"/>
    </source>
</evidence>